<dbReference type="Pfam" id="PF07338">
    <property type="entry name" value="YdgH_BhsA-like"/>
    <property type="match status" value="1"/>
</dbReference>
<dbReference type="Gene3D" id="3.30.1660.10">
    <property type="entry name" value="Flavin-binding protein dodecin"/>
    <property type="match status" value="1"/>
</dbReference>
<gene>
    <name evidence="4" type="ORF">GA0061070_100874</name>
</gene>
<feature type="domain" description="YdgH/BhsA/McbA-like" evidence="3">
    <location>
        <begin position="33"/>
        <end position="84"/>
    </location>
</feature>
<dbReference type="EMBL" id="FMBC01000008">
    <property type="protein sequence ID" value="SCC08320.1"/>
    <property type="molecule type" value="Genomic_DNA"/>
</dbReference>
<dbReference type="Proteomes" id="UP000198515">
    <property type="component" value="Unassembled WGS sequence"/>
</dbReference>
<feature type="chain" id="PRO_5008689387" evidence="2">
    <location>
        <begin position="23"/>
        <end position="84"/>
    </location>
</feature>
<sequence>MQRFTFIMTTLFILGTAQQAFSAEQISDSTGKQRIGVVSVSNALTLDELVNKLADKADQQGASAFRVLATTGNNKLHGDAELYK</sequence>
<evidence type="ECO:0000256" key="1">
    <source>
        <dbReference type="ARBA" id="ARBA00022729"/>
    </source>
</evidence>
<evidence type="ECO:0000256" key="2">
    <source>
        <dbReference type="SAM" id="SignalP"/>
    </source>
</evidence>
<dbReference type="InterPro" id="IPR036275">
    <property type="entry name" value="YdgH-like_sf"/>
</dbReference>
<keyword evidence="5" id="KW-1185">Reference proteome</keyword>
<evidence type="ECO:0000313" key="4">
    <source>
        <dbReference type="EMBL" id="SCC08320.1"/>
    </source>
</evidence>
<dbReference type="InterPro" id="IPR025543">
    <property type="entry name" value="Dodecin-like"/>
</dbReference>
<dbReference type="SUPFAM" id="SSF159871">
    <property type="entry name" value="YdgH-like"/>
    <property type="match status" value="1"/>
</dbReference>
<dbReference type="RefSeq" id="WP_090134407.1">
    <property type="nucleotide sequence ID" value="NZ_FMBC01000008.1"/>
</dbReference>
<proteinExistence type="predicted"/>
<name>A0A1C4BNC6_9ENTR</name>
<reference evidence="5" key="1">
    <citation type="submission" date="2016-08" db="EMBL/GenBank/DDBJ databases">
        <authorList>
            <person name="Varghese N."/>
            <person name="Submissions Spin"/>
        </authorList>
    </citation>
    <scope>NUCLEOTIDE SEQUENCE [LARGE SCALE GENOMIC DNA]</scope>
    <source>
        <strain evidence="5">REICA_142</strain>
    </source>
</reference>
<dbReference type="OrthoDB" id="6638089at2"/>
<feature type="signal peptide" evidence="2">
    <location>
        <begin position="1"/>
        <end position="22"/>
    </location>
</feature>
<dbReference type="InterPro" id="IPR010854">
    <property type="entry name" value="YdgH/BhsA/McbA-like_dom"/>
</dbReference>
<keyword evidence="1 2" id="KW-0732">Signal</keyword>
<organism evidence="4 5">
    <name type="scientific">Kosakonia oryziphila</name>
    <dbReference type="NCBI Taxonomy" id="1005667"/>
    <lineage>
        <taxon>Bacteria</taxon>
        <taxon>Pseudomonadati</taxon>
        <taxon>Pseudomonadota</taxon>
        <taxon>Gammaproteobacteria</taxon>
        <taxon>Enterobacterales</taxon>
        <taxon>Enterobacteriaceae</taxon>
        <taxon>Kosakonia</taxon>
    </lineage>
</organism>
<protein>
    <submittedName>
        <fullName evidence="4">Multiple stress resistance protein BhsA</fullName>
    </submittedName>
</protein>
<evidence type="ECO:0000313" key="5">
    <source>
        <dbReference type="Proteomes" id="UP000198515"/>
    </source>
</evidence>
<evidence type="ECO:0000259" key="3">
    <source>
        <dbReference type="Pfam" id="PF07338"/>
    </source>
</evidence>
<accession>A0A1C4BNC6</accession>
<dbReference type="AlphaFoldDB" id="A0A1C4BNC6"/>